<accession>A0A7C2VBQ4</accession>
<organism evidence="3">
    <name type="scientific">Ignisphaera aggregans</name>
    <dbReference type="NCBI Taxonomy" id="334771"/>
    <lineage>
        <taxon>Archaea</taxon>
        <taxon>Thermoproteota</taxon>
        <taxon>Thermoprotei</taxon>
        <taxon>Desulfurococcales</taxon>
        <taxon>Desulfurococcaceae</taxon>
        <taxon>Ignisphaera</taxon>
    </lineage>
</organism>
<evidence type="ECO:0000259" key="2">
    <source>
        <dbReference type="PROSITE" id="PS50966"/>
    </source>
</evidence>
<evidence type="ECO:0000313" key="3">
    <source>
        <dbReference type="EMBL" id="HEW53474.1"/>
    </source>
</evidence>
<keyword evidence="1" id="KW-0479">Metal-binding</keyword>
<sequence length="121" mass="13949">MDENLCSEKNVKSFETYDKVVEALASRRFVRVSSGTLILNVFRGQQRDHLVVPCMFCTCEDYVLNYLERSRNTPCYHVIGFKIAETRGKLVRIDVDPGTLAQIVEEIMFDKVSATLRKLLR</sequence>
<keyword evidence="1" id="KW-0862">Zinc</keyword>
<evidence type="ECO:0000256" key="1">
    <source>
        <dbReference type="PROSITE-ProRule" id="PRU00325"/>
    </source>
</evidence>
<dbReference type="InterPro" id="IPR007527">
    <property type="entry name" value="Znf_SWIM"/>
</dbReference>
<gene>
    <name evidence="3" type="ORF">ENO77_04890</name>
</gene>
<protein>
    <recommendedName>
        <fullName evidence="2">SWIM-type domain-containing protein</fullName>
    </recommendedName>
</protein>
<dbReference type="AlphaFoldDB" id="A0A7C2VBQ4"/>
<dbReference type="EMBL" id="DSGT01000013">
    <property type="protein sequence ID" value="HEW53474.1"/>
    <property type="molecule type" value="Genomic_DNA"/>
</dbReference>
<feature type="domain" description="SWIM-type" evidence="2">
    <location>
        <begin position="39"/>
        <end position="86"/>
    </location>
</feature>
<comment type="caution">
    <text evidence="3">The sequence shown here is derived from an EMBL/GenBank/DDBJ whole genome shotgun (WGS) entry which is preliminary data.</text>
</comment>
<dbReference type="PROSITE" id="PS50966">
    <property type="entry name" value="ZF_SWIM"/>
    <property type="match status" value="1"/>
</dbReference>
<name>A0A7C2VBQ4_9CREN</name>
<proteinExistence type="predicted"/>
<keyword evidence="1" id="KW-0863">Zinc-finger</keyword>
<reference evidence="3" key="1">
    <citation type="journal article" date="2020" name="mSystems">
        <title>Genome- and Community-Level Interaction Insights into Carbon Utilization and Element Cycling Functions of Hydrothermarchaeota in Hydrothermal Sediment.</title>
        <authorList>
            <person name="Zhou Z."/>
            <person name="Liu Y."/>
            <person name="Xu W."/>
            <person name="Pan J."/>
            <person name="Luo Z.H."/>
            <person name="Li M."/>
        </authorList>
    </citation>
    <scope>NUCLEOTIDE SEQUENCE [LARGE SCALE GENOMIC DNA]</scope>
    <source>
        <strain evidence="3">SpSt-16</strain>
    </source>
</reference>
<dbReference type="GO" id="GO:0008270">
    <property type="term" value="F:zinc ion binding"/>
    <property type="evidence" value="ECO:0007669"/>
    <property type="project" value="UniProtKB-KW"/>
</dbReference>